<feature type="domain" description="Protein kinase" evidence="1">
    <location>
        <begin position="28"/>
        <end position="312"/>
    </location>
</feature>
<name>A0AAD5GUA1_AMBAR</name>
<dbReference type="GO" id="GO:0005886">
    <property type="term" value="C:plasma membrane"/>
    <property type="evidence" value="ECO:0007669"/>
    <property type="project" value="TreeGrafter"/>
</dbReference>
<dbReference type="Gene3D" id="1.10.510.10">
    <property type="entry name" value="Transferase(Phosphotransferase) domain 1"/>
    <property type="match status" value="1"/>
</dbReference>
<dbReference type="EMBL" id="JAMZMK010005423">
    <property type="protein sequence ID" value="KAI7753489.1"/>
    <property type="molecule type" value="Genomic_DNA"/>
</dbReference>
<feature type="non-terminal residue" evidence="2">
    <location>
        <position position="372"/>
    </location>
</feature>
<evidence type="ECO:0000259" key="1">
    <source>
        <dbReference type="PROSITE" id="PS50011"/>
    </source>
</evidence>
<dbReference type="AlphaFoldDB" id="A0AAD5GUA1"/>
<dbReference type="InterPro" id="IPR011009">
    <property type="entry name" value="Kinase-like_dom_sf"/>
</dbReference>
<dbReference type="Pfam" id="PF07714">
    <property type="entry name" value="PK_Tyr_Ser-Thr"/>
    <property type="match status" value="1"/>
</dbReference>
<dbReference type="PANTHER" id="PTHR27003">
    <property type="entry name" value="OS07G0166700 PROTEIN"/>
    <property type="match status" value="1"/>
</dbReference>
<dbReference type="PROSITE" id="PS50011">
    <property type="entry name" value="PROTEIN_KINASE_DOM"/>
    <property type="match status" value="1"/>
</dbReference>
<protein>
    <recommendedName>
        <fullName evidence="1">Protein kinase domain-containing protein</fullName>
    </recommendedName>
</protein>
<keyword evidence="3" id="KW-1185">Reference proteome</keyword>
<dbReference type="InterPro" id="IPR001245">
    <property type="entry name" value="Ser-Thr/Tyr_kinase_cat_dom"/>
</dbReference>
<dbReference type="GO" id="GO:0005524">
    <property type="term" value="F:ATP binding"/>
    <property type="evidence" value="ECO:0007669"/>
    <property type="project" value="InterPro"/>
</dbReference>
<dbReference type="SMART" id="SM00220">
    <property type="entry name" value="S_TKc"/>
    <property type="match status" value="1"/>
</dbReference>
<reference evidence="2" key="1">
    <citation type="submission" date="2022-06" db="EMBL/GenBank/DDBJ databases">
        <title>Uncovering the hologenomic basis of an extraordinary plant invasion.</title>
        <authorList>
            <person name="Bieker V.C."/>
            <person name="Martin M.D."/>
            <person name="Gilbert T."/>
            <person name="Hodgins K."/>
            <person name="Battlay P."/>
            <person name="Petersen B."/>
            <person name="Wilson J."/>
        </authorList>
    </citation>
    <scope>NUCLEOTIDE SEQUENCE</scope>
    <source>
        <strain evidence="2">AA19_3_7</strain>
        <tissue evidence="2">Leaf</tissue>
    </source>
</reference>
<dbReference type="InterPro" id="IPR000719">
    <property type="entry name" value="Prot_kinase_dom"/>
</dbReference>
<dbReference type="InterPro" id="IPR045272">
    <property type="entry name" value="ANXUR1/2-like"/>
</dbReference>
<proteinExistence type="predicted"/>
<dbReference type="PANTHER" id="PTHR27003:SF383">
    <property type="entry name" value="TYROSINE-PROTEIN KINASE, NON-RECEPTOR JAK_TYK2-RELATED"/>
    <property type="match status" value="1"/>
</dbReference>
<dbReference type="GO" id="GO:0004714">
    <property type="term" value="F:transmembrane receptor protein tyrosine kinase activity"/>
    <property type="evidence" value="ECO:0007669"/>
    <property type="project" value="InterPro"/>
</dbReference>
<dbReference type="GO" id="GO:0009506">
    <property type="term" value="C:plasmodesma"/>
    <property type="evidence" value="ECO:0007669"/>
    <property type="project" value="TreeGrafter"/>
</dbReference>
<dbReference type="Proteomes" id="UP001206925">
    <property type="component" value="Unassembled WGS sequence"/>
</dbReference>
<sequence>EMAFKMKDFADFQIPLEEVVKATNNFHNDNIIQHGRSGRGIAYTGQLLRSGKEMTIDARRFDCKHGEGDLEFLAEISALSDLKHTNIVSFIGFCDEGDEKIIVTKHAAIGTLWSQLDLPNLTWEPRLSICVGVARALNYIHHERRDYAILHCNINIHTILLDDNLEPKLSGFEFSIKQFGYCKDQVCFCEHSGRMRRIDPAIEKTGGVTDMSDIYLFGVFLYEMLLGRRIWIDGDVDRHLASLAIYNFENPETLQDIIHPYLWNQMSPSSLAKYSRLAYSCLNEDPAQRPSLVKIVRQLGKATLLQEMHQYVGDRWGHLKFRLSDIKLATNNFSETYRIGVRAKLDHFDVENPSPMKGDNLVVVKRFPFGDK</sequence>
<gene>
    <name evidence="2" type="ORF">M8C21_032935</name>
</gene>
<organism evidence="2 3">
    <name type="scientific">Ambrosia artemisiifolia</name>
    <name type="common">Common ragweed</name>
    <dbReference type="NCBI Taxonomy" id="4212"/>
    <lineage>
        <taxon>Eukaryota</taxon>
        <taxon>Viridiplantae</taxon>
        <taxon>Streptophyta</taxon>
        <taxon>Embryophyta</taxon>
        <taxon>Tracheophyta</taxon>
        <taxon>Spermatophyta</taxon>
        <taxon>Magnoliopsida</taxon>
        <taxon>eudicotyledons</taxon>
        <taxon>Gunneridae</taxon>
        <taxon>Pentapetalae</taxon>
        <taxon>asterids</taxon>
        <taxon>campanulids</taxon>
        <taxon>Asterales</taxon>
        <taxon>Asteraceae</taxon>
        <taxon>Asteroideae</taxon>
        <taxon>Heliantheae alliance</taxon>
        <taxon>Heliantheae</taxon>
        <taxon>Ambrosia</taxon>
    </lineage>
</organism>
<comment type="caution">
    <text evidence="2">The sequence shown here is derived from an EMBL/GenBank/DDBJ whole genome shotgun (WGS) entry which is preliminary data.</text>
</comment>
<accession>A0AAD5GUA1</accession>
<dbReference type="SUPFAM" id="SSF56112">
    <property type="entry name" value="Protein kinase-like (PK-like)"/>
    <property type="match status" value="1"/>
</dbReference>
<feature type="non-terminal residue" evidence="2">
    <location>
        <position position="1"/>
    </location>
</feature>
<dbReference type="Gene3D" id="3.30.200.20">
    <property type="entry name" value="Phosphorylase Kinase, domain 1"/>
    <property type="match status" value="1"/>
</dbReference>
<evidence type="ECO:0000313" key="3">
    <source>
        <dbReference type="Proteomes" id="UP001206925"/>
    </source>
</evidence>
<evidence type="ECO:0000313" key="2">
    <source>
        <dbReference type="EMBL" id="KAI7753489.1"/>
    </source>
</evidence>